<proteinExistence type="inferred from homology"/>
<gene>
    <name evidence="7" type="ORF">PPSIR1_02566</name>
</gene>
<dbReference type="InterPro" id="IPR016193">
    <property type="entry name" value="Cytidine_deaminase-like"/>
</dbReference>
<dbReference type="AlphaFoldDB" id="A6G477"/>
<dbReference type="Proteomes" id="UP000005801">
    <property type="component" value="Unassembled WGS sequence"/>
</dbReference>
<protein>
    <submittedName>
        <fullName evidence="7">Deoxycytidylate deaminase-related protein</fullName>
    </submittedName>
</protein>
<dbReference type="GO" id="GO:0008270">
    <property type="term" value="F:zinc ion binding"/>
    <property type="evidence" value="ECO:0007669"/>
    <property type="project" value="InterPro"/>
</dbReference>
<dbReference type="STRING" id="391625.PPSIR1_02566"/>
<dbReference type="PROSITE" id="PS00903">
    <property type="entry name" value="CYT_DCMP_DEAMINASES_1"/>
    <property type="match status" value="1"/>
</dbReference>
<accession>A6G477</accession>
<dbReference type="GO" id="GO:0004132">
    <property type="term" value="F:dCMP deaminase activity"/>
    <property type="evidence" value="ECO:0007669"/>
    <property type="project" value="TreeGrafter"/>
</dbReference>
<evidence type="ECO:0000256" key="1">
    <source>
        <dbReference type="ARBA" id="ARBA00006576"/>
    </source>
</evidence>
<dbReference type="InterPro" id="IPR015517">
    <property type="entry name" value="dCMP_deaminase-rel"/>
</dbReference>
<evidence type="ECO:0000256" key="4">
    <source>
        <dbReference type="ARBA" id="ARBA00022833"/>
    </source>
</evidence>
<dbReference type="InterPro" id="IPR002125">
    <property type="entry name" value="CMP_dCMP_dom"/>
</dbReference>
<dbReference type="SUPFAM" id="SSF53927">
    <property type="entry name" value="Cytidine deaminase-like"/>
    <property type="match status" value="1"/>
</dbReference>
<keyword evidence="4" id="KW-0862">Zinc</keyword>
<dbReference type="Pfam" id="PF00383">
    <property type="entry name" value="dCMP_cyt_deam_1"/>
    <property type="match status" value="1"/>
</dbReference>
<dbReference type="GO" id="GO:0005737">
    <property type="term" value="C:cytoplasm"/>
    <property type="evidence" value="ECO:0007669"/>
    <property type="project" value="TreeGrafter"/>
</dbReference>
<feature type="domain" description="CMP/dCMP-type deaminase" evidence="6">
    <location>
        <begin position="1"/>
        <end position="171"/>
    </location>
</feature>
<sequence length="285" mass="31466">MHAAWSASLRSSCMSRQVGAAISDSKGEILATGTNDPPAPGGGLYSEEEAEAEGLPDRRCFKWAGTHERPYCRNDHKKKEIYEDIFTKLEDSRALREGVTSQMIRAALERTRVRDLIEFSRAIHAEMDALLALARAGTPVPPEGTLYCTTYPCHSCARHIVASGLTEVIYIEPYAKSLALELHDDAIREQTVSGQKGVESGERRVVFRLFSGVAPRRFSALFEKRRSLKDGDGWLMEREGPAHSDRVLMRSFLQLEEELAKKVDSTLQAGAGDDGARGPTEPSSD</sequence>
<feature type="region of interest" description="Disordered" evidence="5">
    <location>
        <begin position="264"/>
        <end position="285"/>
    </location>
</feature>
<evidence type="ECO:0000256" key="2">
    <source>
        <dbReference type="ARBA" id="ARBA00022723"/>
    </source>
</evidence>
<dbReference type="PANTHER" id="PTHR11086">
    <property type="entry name" value="DEOXYCYTIDYLATE DEAMINASE-RELATED"/>
    <property type="match status" value="1"/>
</dbReference>
<reference evidence="7 8" key="1">
    <citation type="submission" date="2007-06" db="EMBL/GenBank/DDBJ databases">
        <authorList>
            <person name="Shimkets L."/>
            <person name="Ferriera S."/>
            <person name="Johnson J."/>
            <person name="Kravitz S."/>
            <person name="Beeson K."/>
            <person name="Sutton G."/>
            <person name="Rogers Y.-H."/>
            <person name="Friedman R."/>
            <person name="Frazier M."/>
            <person name="Venter J.C."/>
        </authorList>
    </citation>
    <scope>NUCLEOTIDE SEQUENCE [LARGE SCALE GENOMIC DNA]</scope>
    <source>
        <strain evidence="7 8">SIR-1</strain>
    </source>
</reference>
<dbReference type="InterPro" id="IPR016192">
    <property type="entry name" value="APOBEC/CMP_deaminase_Zn-bd"/>
</dbReference>
<dbReference type="Gene3D" id="3.40.140.10">
    <property type="entry name" value="Cytidine Deaminase, domain 2"/>
    <property type="match status" value="1"/>
</dbReference>
<comment type="similarity">
    <text evidence="1">Belongs to the cytidine and deoxycytidylate deaminase family.</text>
</comment>
<organism evidence="7 8">
    <name type="scientific">Plesiocystis pacifica SIR-1</name>
    <dbReference type="NCBI Taxonomy" id="391625"/>
    <lineage>
        <taxon>Bacteria</taxon>
        <taxon>Pseudomonadati</taxon>
        <taxon>Myxococcota</taxon>
        <taxon>Polyangia</taxon>
        <taxon>Nannocystales</taxon>
        <taxon>Nannocystaceae</taxon>
        <taxon>Plesiocystis</taxon>
    </lineage>
</organism>
<evidence type="ECO:0000259" key="6">
    <source>
        <dbReference type="Pfam" id="PF00383"/>
    </source>
</evidence>
<keyword evidence="3" id="KW-0378">Hydrolase</keyword>
<dbReference type="eggNOG" id="COG2131">
    <property type="taxonomic scope" value="Bacteria"/>
</dbReference>
<name>A6G477_9BACT</name>
<feature type="region of interest" description="Disordered" evidence="5">
    <location>
        <begin position="27"/>
        <end position="49"/>
    </location>
</feature>
<evidence type="ECO:0000313" key="8">
    <source>
        <dbReference type="Proteomes" id="UP000005801"/>
    </source>
</evidence>
<keyword evidence="2" id="KW-0479">Metal-binding</keyword>
<keyword evidence="8" id="KW-1185">Reference proteome</keyword>
<evidence type="ECO:0000256" key="5">
    <source>
        <dbReference type="SAM" id="MobiDB-lite"/>
    </source>
</evidence>
<evidence type="ECO:0000313" key="7">
    <source>
        <dbReference type="EMBL" id="EDM79400.1"/>
    </source>
</evidence>
<comment type="caution">
    <text evidence="7">The sequence shown here is derived from an EMBL/GenBank/DDBJ whole genome shotgun (WGS) entry which is preliminary data.</text>
</comment>
<evidence type="ECO:0000256" key="3">
    <source>
        <dbReference type="ARBA" id="ARBA00022801"/>
    </source>
</evidence>
<dbReference type="PANTHER" id="PTHR11086:SF18">
    <property type="entry name" value="DEOXYCYTIDYLATE DEAMINASE"/>
    <property type="match status" value="1"/>
</dbReference>
<dbReference type="EMBL" id="ABCS01000020">
    <property type="protein sequence ID" value="EDM79400.1"/>
    <property type="molecule type" value="Genomic_DNA"/>
</dbReference>